<dbReference type="PROSITE" id="PS50893">
    <property type="entry name" value="ABC_TRANSPORTER_2"/>
    <property type="match status" value="2"/>
</dbReference>
<keyword evidence="7" id="KW-0547">Nucleotide-binding</keyword>
<feature type="transmembrane region" description="Helical" evidence="12">
    <location>
        <begin position="550"/>
        <end position="568"/>
    </location>
</feature>
<keyword evidence="9 12" id="KW-1133">Transmembrane helix</keyword>
<evidence type="ECO:0000259" key="13">
    <source>
        <dbReference type="PROSITE" id="PS50893"/>
    </source>
</evidence>
<feature type="transmembrane region" description="Helical" evidence="12">
    <location>
        <begin position="1261"/>
        <end position="1280"/>
    </location>
</feature>
<dbReference type="GO" id="GO:0005524">
    <property type="term" value="F:ATP binding"/>
    <property type="evidence" value="ECO:0007669"/>
    <property type="project" value="UniProtKB-KW"/>
</dbReference>
<dbReference type="Proteomes" id="UP001383192">
    <property type="component" value="Unassembled WGS sequence"/>
</dbReference>
<evidence type="ECO:0000256" key="1">
    <source>
        <dbReference type="ARBA" id="ARBA00004141"/>
    </source>
</evidence>
<keyword evidence="10 12" id="KW-0472">Membrane</keyword>
<evidence type="ECO:0000256" key="5">
    <source>
        <dbReference type="ARBA" id="ARBA00022448"/>
    </source>
</evidence>
<dbReference type="InterPro" id="IPR013878">
    <property type="entry name" value="Mo25"/>
</dbReference>
<protein>
    <submittedName>
        <fullName evidence="14">ATP-binding cassette transporter snq2</fullName>
    </submittedName>
</protein>
<dbReference type="Pfam" id="PF19055">
    <property type="entry name" value="ABC2_membrane_7"/>
    <property type="match status" value="1"/>
</dbReference>
<feature type="transmembrane region" description="Helical" evidence="12">
    <location>
        <begin position="515"/>
        <end position="538"/>
    </location>
</feature>
<feature type="transmembrane region" description="Helical" evidence="12">
    <location>
        <begin position="690"/>
        <end position="708"/>
    </location>
</feature>
<dbReference type="InterPro" id="IPR027417">
    <property type="entry name" value="P-loop_NTPase"/>
</dbReference>
<dbReference type="InterPro" id="IPR016024">
    <property type="entry name" value="ARM-type_fold"/>
</dbReference>
<evidence type="ECO:0000256" key="9">
    <source>
        <dbReference type="ARBA" id="ARBA00022989"/>
    </source>
</evidence>
<feature type="transmembrane region" description="Helical" evidence="12">
    <location>
        <begin position="1384"/>
        <end position="1404"/>
    </location>
</feature>
<evidence type="ECO:0000313" key="14">
    <source>
        <dbReference type="EMBL" id="KAK7049919.1"/>
    </source>
</evidence>
<comment type="similarity">
    <text evidence="3">Belongs to the Mo25 family.</text>
</comment>
<evidence type="ECO:0000256" key="6">
    <source>
        <dbReference type="ARBA" id="ARBA00022692"/>
    </source>
</evidence>
<dbReference type="PANTHER" id="PTHR19241">
    <property type="entry name" value="ATP-BINDING CASSETTE TRANSPORTER"/>
    <property type="match status" value="1"/>
</dbReference>
<feature type="transmembrane region" description="Helical" evidence="12">
    <location>
        <begin position="580"/>
        <end position="600"/>
    </location>
</feature>
<keyword evidence="5" id="KW-0813">Transport</keyword>
<reference evidence="14 15" key="1">
    <citation type="submission" date="2024-01" db="EMBL/GenBank/DDBJ databases">
        <title>A draft genome for a cacao thread blight-causing isolate of Paramarasmius palmivorus.</title>
        <authorList>
            <person name="Baruah I.K."/>
            <person name="Bukari Y."/>
            <person name="Amoako-Attah I."/>
            <person name="Meinhardt L.W."/>
            <person name="Bailey B.A."/>
            <person name="Cohen S.P."/>
        </authorList>
    </citation>
    <scope>NUCLEOTIDE SEQUENCE [LARGE SCALE GENOMIC DNA]</scope>
    <source>
        <strain evidence="14 15">GH-12</strain>
    </source>
</reference>
<comment type="caution">
    <text evidence="14">The sequence shown here is derived from an EMBL/GenBank/DDBJ whole genome shotgun (WGS) entry which is preliminary data.</text>
</comment>
<dbReference type="InterPro" id="IPR034001">
    <property type="entry name" value="ABCG_PDR_1"/>
</dbReference>
<dbReference type="InterPro" id="IPR013525">
    <property type="entry name" value="ABC2_TM"/>
</dbReference>
<evidence type="ECO:0000256" key="2">
    <source>
        <dbReference type="ARBA" id="ARBA00006012"/>
    </source>
</evidence>
<evidence type="ECO:0000256" key="10">
    <source>
        <dbReference type="ARBA" id="ARBA00023136"/>
    </source>
</evidence>
<evidence type="ECO:0000313" key="15">
    <source>
        <dbReference type="Proteomes" id="UP001383192"/>
    </source>
</evidence>
<dbReference type="SUPFAM" id="SSF52540">
    <property type="entry name" value="P-loop containing nucleoside triphosphate hydrolases"/>
    <property type="match status" value="2"/>
</dbReference>
<organism evidence="14 15">
    <name type="scientific">Paramarasmius palmivorus</name>
    <dbReference type="NCBI Taxonomy" id="297713"/>
    <lineage>
        <taxon>Eukaryota</taxon>
        <taxon>Fungi</taxon>
        <taxon>Dikarya</taxon>
        <taxon>Basidiomycota</taxon>
        <taxon>Agaricomycotina</taxon>
        <taxon>Agaricomycetes</taxon>
        <taxon>Agaricomycetidae</taxon>
        <taxon>Agaricales</taxon>
        <taxon>Marasmiineae</taxon>
        <taxon>Marasmiaceae</taxon>
        <taxon>Paramarasmius</taxon>
    </lineage>
</organism>
<dbReference type="InterPro" id="IPR043926">
    <property type="entry name" value="ABCG_dom"/>
</dbReference>
<evidence type="ECO:0000256" key="4">
    <source>
        <dbReference type="ARBA" id="ARBA00011054"/>
    </source>
</evidence>
<sequence>MDPQTSTHETASADTMQEEESVQRMDLQRILGDVVRQMDEADLKSREIGVMFEDLRVVGLGSTSSYQATFGSLFNPQVILENIQKMRHPTTRDLLLGFEGVVKPGEMLLVLGRPGAGCTTLLKTLANQREEFHSTEGTVLYDSFTPQEIRNTYRGDVLFCPEDDIHFPTLTVDETIKFAARLRAPHNRLGYSREEYVDAVTDTLLTVFGLKEVRNTLIGDAGIRGVSGGQKKRVSICETLATRPRLVSWDNSTRGLDASTALEFIQALRTFTDVARMTTIVSLYQPGESLYKHFDKVCVLYEGKMAYFGPASEARSYFINMGYEPANRQTTADFLVAVTDPNGRIPRLDMHISMLPSTAEEYAIQFRKSDHARENRAAIEAYKAEFVGKPQLKESYAVSAQDEHSKHTRKASPYLISWAMQARAVAIRRIKMLKGDWLALGLNTFFFVFEALLAGFVFLKVSGETKGYFSRGGVIYFALLFSALMTMSEIPALFGQRAVVLRHKKYALHHPFIDMAALFLVDLPITLLQLLVFSAILYSLVQLQQSAGQFFVFFLFILSSSLAMKGWFRALSAAFSEEAPAQALAGVSIMAIAIYTGYTVPKPAMIGGLKWISYLNPLRYAFESIITNEFRTVNGRCSGLVPQGPGYENVSIANQACPTVGSTPGNAFVRGASYMELSYGFSYSNTWKNFGILVAFIIGFVGASLIFTEINARTPANSGATLYRRNAKNKLPRNGKARDEEEKLGETVTVVDSGELNEKDRNMHMQVEEVRTPGSVSTIAPPVAKDIFSWQNVNYTVQMKDGSSRQLLNNVTGFVAPGKLTALMGESGAGKTTLLNVLAERVDTGVVTGDKLVNGRELPSDFQAQTGYCQQTDTHVPSATVREALLFSAKLRQPHSVPLAEKEAYVDKCLKMCGLEAFRDATVGSLNIENRKRTTIAVELAAKPKLLLFLDEPTSGLDSQSAWGIMSFLRDLANSGQAILCTIHQPSAELFQVFDRLLLLRKGGETVFFGDLGHNATSLISYFERNGSRACQPEENPAEFMLDVIGAGATAESVQDWHQIWRGSPEKEQLDKDLENIHEEGRRRPPVKATFDQEFATPWWYQTWELLKRNSTSHYRDPTYILSKLVLFIFTGIFIGFSFFKAKNSQQGNQNKLFAIFMATIICVPLADQLIVLYIRMRNIYEIREKPSRMYSWTALVTSQILTELPWNILGGILFFLCWYWTVGFPTSRAGYTFLMISIILPFYFTSLGQVAGAMSPNAEIGGIVFSFIISFVLMFNGVMQPYKELGWWKWLYRATPFTYLIEGLVVNAVGHDRVVCSPLELATITPPASQTCGQYMAQWLSTAGGYVVNPNDTTACQYCSTATADVLFDSAFHMKYSSRWRNVGIMAAFLFFNIAATYFFTYWCRLRTWSFFAFLPSPTPLINSPVTKISAISAMNFFKTKQRTPPDLVRGLRDAIPRLESGAPGGETRRKANEDVSKNLQQIKALLYGDGDPLPEVIAQLAQETYNTDLLHHLVLNIARFEFESRKDVVQIFNNLLRRQIGSRWPTVEYLSGKPEIIFATLAGYENEEIALNTGMILKEMLRHEPLCKILLYSDKFYNFPHYIETTTFGISCDAFANLKETLTRHKPMVAEYLDKNYDRFFSSYTTLILSENYVTKRQSLKLLGEILLDRANFNVMTQYIANEANLKMMMNLLRDKSKNIQFEAFHVFKVFVANPKKPPQIETILRRNKEKLLVFLKNFHNDKEDEQFSDEKQFLIVQIQGL</sequence>
<dbReference type="InterPro" id="IPR017871">
    <property type="entry name" value="ABC_transporter-like_CS"/>
</dbReference>
<feature type="domain" description="ABC transporter" evidence="13">
    <location>
        <begin position="78"/>
        <end position="327"/>
    </location>
</feature>
<accession>A0AAW0DF57</accession>
<evidence type="ECO:0000256" key="11">
    <source>
        <dbReference type="SAM" id="MobiDB-lite"/>
    </source>
</evidence>
<feature type="domain" description="ABC transporter" evidence="13">
    <location>
        <begin position="788"/>
        <end position="1027"/>
    </location>
</feature>
<dbReference type="InterPro" id="IPR029481">
    <property type="entry name" value="ABC_trans_N"/>
</dbReference>
<gene>
    <name evidence="14" type="primary">SNQ2_1</name>
    <name evidence="14" type="ORF">VNI00_005349</name>
</gene>
<feature type="transmembrane region" description="Helical" evidence="12">
    <location>
        <begin position="473"/>
        <end position="495"/>
    </location>
</feature>
<name>A0AAW0DF57_9AGAR</name>
<dbReference type="PROSITE" id="PS00211">
    <property type="entry name" value="ABC_TRANSPORTER_1"/>
    <property type="match status" value="1"/>
</dbReference>
<evidence type="ECO:0000256" key="3">
    <source>
        <dbReference type="ARBA" id="ARBA00011012"/>
    </source>
</evidence>
<comment type="similarity">
    <text evidence="2">Belongs to the ABC transporter superfamily. ABCG family. PDR (TC 3.A.1.205) subfamily.</text>
</comment>
<evidence type="ECO:0000256" key="7">
    <source>
        <dbReference type="ARBA" id="ARBA00022741"/>
    </source>
</evidence>
<dbReference type="Pfam" id="PF08569">
    <property type="entry name" value="Mo25"/>
    <property type="match status" value="1"/>
</dbReference>
<keyword evidence="8 14" id="KW-0067">ATP-binding</keyword>
<dbReference type="CDD" id="cd03233">
    <property type="entry name" value="ABCG_PDR_domain1"/>
    <property type="match status" value="1"/>
</dbReference>
<feature type="transmembrane region" description="Helical" evidence="12">
    <location>
        <begin position="1152"/>
        <end position="1175"/>
    </location>
</feature>
<dbReference type="InterPro" id="IPR003439">
    <property type="entry name" value="ABC_transporter-like_ATP-bd"/>
</dbReference>
<dbReference type="Pfam" id="PF06422">
    <property type="entry name" value="PDR_CDR"/>
    <property type="match status" value="2"/>
</dbReference>
<dbReference type="Gene3D" id="1.25.10.10">
    <property type="entry name" value="Leucine-rich Repeat Variant"/>
    <property type="match status" value="1"/>
</dbReference>
<feature type="region of interest" description="Disordered" evidence="11">
    <location>
        <begin position="1"/>
        <end position="22"/>
    </location>
</feature>
<dbReference type="Gene3D" id="3.40.50.300">
    <property type="entry name" value="P-loop containing nucleotide triphosphate hydrolases"/>
    <property type="match status" value="2"/>
</dbReference>
<feature type="transmembrane region" description="Helical" evidence="12">
    <location>
        <begin position="1234"/>
        <end position="1255"/>
    </location>
</feature>
<keyword evidence="6 12" id="KW-0812">Transmembrane</keyword>
<dbReference type="InterPro" id="IPR011989">
    <property type="entry name" value="ARM-like"/>
</dbReference>
<comment type="subcellular location">
    <subcellularLocation>
        <location evidence="1">Membrane</location>
        <topology evidence="1">Multi-pass membrane protein</topology>
    </subcellularLocation>
</comment>
<dbReference type="InterPro" id="IPR034003">
    <property type="entry name" value="ABCG_PDR_2"/>
</dbReference>
<dbReference type="Pfam" id="PF01061">
    <property type="entry name" value="ABC2_membrane"/>
    <property type="match status" value="2"/>
</dbReference>
<dbReference type="SMART" id="SM00382">
    <property type="entry name" value="AAA"/>
    <property type="match status" value="2"/>
</dbReference>
<keyword evidence="15" id="KW-1185">Reference proteome</keyword>
<evidence type="ECO:0000256" key="12">
    <source>
        <dbReference type="SAM" id="Phobius"/>
    </source>
</evidence>
<dbReference type="GO" id="GO:0016020">
    <property type="term" value="C:membrane"/>
    <property type="evidence" value="ECO:0007669"/>
    <property type="project" value="UniProtKB-SubCell"/>
</dbReference>
<dbReference type="CDD" id="cd03232">
    <property type="entry name" value="ABCG_PDR_domain2"/>
    <property type="match status" value="1"/>
</dbReference>
<dbReference type="FunFam" id="3.40.50.300:FF:000054">
    <property type="entry name" value="ABC multidrug transporter atrF"/>
    <property type="match status" value="1"/>
</dbReference>
<dbReference type="InterPro" id="IPR003593">
    <property type="entry name" value="AAA+_ATPase"/>
</dbReference>
<feature type="transmembrane region" description="Helical" evidence="12">
    <location>
        <begin position="1120"/>
        <end position="1140"/>
    </location>
</feature>
<feature type="transmembrane region" description="Helical" evidence="12">
    <location>
        <begin position="1205"/>
        <end position="1222"/>
    </location>
</feature>
<dbReference type="SUPFAM" id="SSF48371">
    <property type="entry name" value="ARM repeat"/>
    <property type="match status" value="1"/>
</dbReference>
<dbReference type="Pfam" id="PF14510">
    <property type="entry name" value="ABC_trans_N"/>
    <property type="match status" value="1"/>
</dbReference>
<feature type="transmembrane region" description="Helical" evidence="12">
    <location>
        <begin position="437"/>
        <end position="461"/>
    </location>
</feature>
<proteinExistence type="inferred from homology"/>
<dbReference type="GO" id="GO:0140359">
    <property type="term" value="F:ABC-type transporter activity"/>
    <property type="evidence" value="ECO:0007669"/>
    <property type="project" value="InterPro"/>
</dbReference>
<dbReference type="Pfam" id="PF00005">
    <property type="entry name" value="ABC_tran"/>
    <property type="match status" value="2"/>
</dbReference>
<evidence type="ECO:0000256" key="8">
    <source>
        <dbReference type="ARBA" id="ARBA00022840"/>
    </source>
</evidence>
<comment type="similarity">
    <text evidence="4">Belongs to the ABC transporter superfamily. ABCF family. EF3 subfamily.</text>
</comment>
<feature type="compositionally biased region" description="Polar residues" evidence="11">
    <location>
        <begin position="1"/>
        <end position="15"/>
    </location>
</feature>
<dbReference type="EMBL" id="JAYKXP010000015">
    <property type="protein sequence ID" value="KAK7049919.1"/>
    <property type="molecule type" value="Genomic_DNA"/>
</dbReference>
<dbReference type="InterPro" id="IPR010929">
    <property type="entry name" value="PDR_CDR_ABC"/>
</dbReference>
<dbReference type="GO" id="GO:0016887">
    <property type="term" value="F:ATP hydrolysis activity"/>
    <property type="evidence" value="ECO:0007669"/>
    <property type="project" value="InterPro"/>
</dbReference>